<evidence type="ECO:0000313" key="1">
    <source>
        <dbReference type="EMBL" id="KAF7808361.1"/>
    </source>
</evidence>
<gene>
    <name evidence="1" type="ORF">G2W53_035104</name>
</gene>
<keyword evidence="2" id="KW-1185">Reference proteome</keyword>
<proteinExistence type="predicted"/>
<reference evidence="1" key="1">
    <citation type="submission" date="2020-09" db="EMBL/GenBank/DDBJ databases">
        <title>Genome-Enabled Discovery of Anthraquinone Biosynthesis in Senna tora.</title>
        <authorList>
            <person name="Kang S.-H."/>
            <person name="Pandey R.P."/>
            <person name="Lee C.-M."/>
            <person name="Sim J.-S."/>
            <person name="Jeong J.-T."/>
            <person name="Choi B.-S."/>
            <person name="Jung M."/>
            <person name="Ginzburg D."/>
            <person name="Zhao K."/>
            <person name="Won S.Y."/>
            <person name="Oh T.-J."/>
            <person name="Yu Y."/>
            <person name="Kim N.-H."/>
            <person name="Lee O.R."/>
            <person name="Lee T.-H."/>
            <person name="Bashyal P."/>
            <person name="Kim T.-S."/>
            <person name="Lee W.-H."/>
            <person name="Kawkins C."/>
            <person name="Kim C.-K."/>
            <person name="Kim J.S."/>
            <person name="Ahn B.O."/>
            <person name="Rhee S.Y."/>
            <person name="Sohng J.K."/>
        </authorList>
    </citation>
    <scope>NUCLEOTIDE SEQUENCE</scope>
    <source>
        <tissue evidence="1">Leaf</tissue>
    </source>
</reference>
<evidence type="ECO:0000313" key="2">
    <source>
        <dbReference type="Proteomes" id="UP000634136"/>
    </source>
</evidence>
<dbReference type="EMBL" id="JAAIUW010000011">
    <property type="protein sequence ID" value="KAF7808361.1"/>
    <property type="molecule type" value="Genomic_DNA"/>
</dbReference>
<accession>A0A834SRS4</accession>
<protein>
    <submittedName>
        <fullName evidence="1">Uncharacterized protein</fullName>
    </submittedName>
</protein>
<dbReference type="Proteomes" id="UP000634136">
    <property type="component" value="Unassembled WGS sequence"/>
</dbReference>
<organism evidence="1 2">
    <name type="scientific">Senna tora</name>
    <dbReference type="NCBI Taxonomy" id="362788"/>
    <lineage>
        <taxon>Eukaryota</taxon>
        <taxon>Viridiplantae</taxon>
        <taxon>Streptophyta</taxon>
        <taxon>Embryophyta</taxon>
        <taxon>Tracheophyta</taxon>
        <taxon>Spermatophyta</taxon>
        <taxon>Magnoliopsida</taxon>
        <taxon>eudicotyledons</taxon>
        <taxon>Gunneridae</taxon>
        <taxon>Pentapetalae</taxon>
        <taxon>rosids</taxon>
        <taxon>fabids</taxon>
        <taxon>Fabales</taxon>
        <taxon>Fabaceae</taxon>
        <taxon>Caesalpinioideae</taxon>
        <taxon>Cassia clade</taxon>
        <taxon>Senna</taxon>
    </lineage>
</organism>
<sequence length="92" mass="10016">MPQVITPYGEEPLAIVSATCESCSSAMHMTKDCPSSLIRKVSSMFHQEPKQAQVKKLHNPCLGNNTNPVTLVECHTGNQEGKILKINVALNP</sequence>
<name>A0A834SRS4_9FABA</name>
<dbReference type="AlphaFoldDB" id="A0A834SRS4"/>
<comment type="caution">
    <text evidence="1">The sequence shown here is derived from an EMBL/GenBank/DDBJ whole genome shotgun (WGS) entry which is preliminary data.</text>
</comment>